<protein>
    <submittedName>
        <fullName evidence="1">Phage major tail protein, TP901-1 family</fullName>
    </submittedName>
</protein>
<dbReference type="PRINTS" id="PR01997">
    <property type="entry name" value="MTP2FAMILY"/>
</dbReference>
<evidence type="ECO:0000313" key="1">
    <source>
        <dbReference type="EMBL" id="NJP37923.1"/>
    </source>
</evidence>
<evidence type="ECO:0000313" key="2">
    <source>
        <dbReference type="Proteomes" id="UP000752012"/>
    </source>
</evidence>
<dbReference type="EMBL" id="JAATHJ010000013">
    <property type="protein sequence ID" value="NJP37923.1"/>
    <property type="molecule type" value="Genomic_DNA"/>
</dbReference>
<dbReference type="Pfam" id="PF06199">
    <property type="entry name" value="Phage_tail_2"/>
    <property type="match status" value="1"/>
</dbReference>
<comment type="caution">
    <text evidence="1">The sequence shown here is derived from an EMBL/GenBank/DDBJ whole genome shotgun (WGS) entry which is preliminary data.</text>
</comment>
<dbReference type="AlphaFoldDB" id="A0A969PU28"/>
<dbReference type="InterPro" id="IPR011855">
    <property type="entry name" value="Phgtail_TP901_1"/>
</dbReference>
<reference evidence="1 2" key="1">
    <citation type="submission" date="2020-03" db="EMBL/GenBank/DDBJ databases">
        <title>Assessment of the enzymatic potential of alkaline-tolerant lipase obtained from Bacillus luteus H11 (technogenic soil) for the bioremediation of saline soils contaminated with petroleum substances.</title>
        <authorList>
            <person name="Kalwasinska A."/>
        </authorList>
    </citation>
    <scope>NUCLEOTIDE SEQUENCE [LARGE SCALE GENOMIC DNA]</scope>
    <source>
        <strain evidence="1 2">H11</strain>
    </source>
</reference>
<organism evidence="1 2">
    <name type="scientific">Alkalicoccus luteus</name>
    <dbReference type="NCBI Taxonomy" id="1237094"/>
    <lineage>
        <taxon>Bacteria</taxon>
        <taxon>Bacillati</taxon>
        <taxon>Bacillota</taxon>
        <taxon>Bacilli</taxon>
        <taxon>Bacillales</taxon>
        <taxon>Bacillaceae</taxon>
        <taxon>Alkalicoccus</taxon>
    </lineage>
</organism>
<keyword evidence="2" id="KW-1185">Reference proteome</keyword>
<accession>A0A969PU28</accession>
<proteinExistence type="predicted"/>
<dbReference type="Proteomes" id="UP000752012">
    <property type="component" value="Unassembled WGS sequence"/>
</dbReference>
<dbReference type="RefSeq" id="WP_168006902.1">
    <property type="nucleotide sequence ID" value="NZ_JAATHJ010000013.1"/>
</dbReference>
<dbReference type="NCBIfam" id="TIGR02126">
    <property type="entry name" value="phgtail_TP901_1"/>
    <property type="match status" value="1"/>
</dbReference>
<dbReference type="PRINTS" id="PR01998">
    <property type="entry name" value="MTP2STAPHYLO"/>
</dbReference>
<gene>
    <name evidence="1" type="ORF">HCN83_10025</name>
</gene>
<dbReference type="InterPro" id="IPR022345">
    <property type="entry name" value="Phage_69_Orf23_MTP"/>
</dbReference>
<name>A0A969PU28_9BACI</name>
<sequence>MPEQYEMVDGKHKILLFRKYGNNSEAAKLVFQTEHTFEYNRDIDRIETKDGTVIKVGELETNVDINAVQAKDDPVGDMLRQSVIEGEKLELWEVTVDPKKEEDGKYPAIYTQGYLESWSDPAGIDEPEITGTFNVEMQPQFGMATLTEAQQEAVQYEFRDTTAEEAGE</sequence>